<dbReference type="Proteomes" id="UP000030645">
    <property type="component" value="Unassembled WGS sequence"/>
</dbReference>
<dbReference type="AlphaFoldDB" id="W9SDI3"/>
<name>W9SDI3_9ROSA</name>
<proteinExistence type="predicted"/>
<reference evidence="2" key="1">
    <citation type="submission" date="2013-01" db="EMBL/GenBank/DDBJ databases">
        <title>Draft Genome Sequence of a Mulberry Tree, Morus notabilis C.K. Schneid.</title>
        <authorList>
            <person name="He N."/>
            <person name="Zhao S."/>
        </authorList>
    </citation>
    <scope>NUCLEOTIDE SEQUENCE</scope>
</reference>
<organism evidence="1 2">
    <name type="scientific">Morus notabilis</name>
    <dbReference type="NCBI Taxonomy" id="981085"/>
    <lineage>
        <taxon>Eukaryota</taxon>
        <taxon>Viridiplantae</taxon>
        <taxon>Streptophyta</taxon>
        <taxon>Embryophyta</taxon>
        <taxon>Tracheophyta</taxon>
        <taxon>Spermatophyta</taxon>
        <taxon>Magnoliopsida</taxon>
        <taxon>eudicotyledons</taxon>
        <taxon>Gunneridae</taxon>
        <taxon>Pentapetalae</taxon>
        <taxon>rosids</taxon>
        <taxon>fabids</taxon>
        <taxon>Rosales</taxon>
        <taxon>Moraceae</taxon>
        <taxon>Moreae</taxon>
        <taxon>Morus</taxon>
    </lineage>
</organism>
<keyword evidence="2" id="KW-1185">Reference proteome</keyword>
<sequence>MLMSLLTQHHVRLHTVVGLSYPIWSCLVRSFGLLLRFLRCRLDYPTQETGEARISWGTGTVPAKDPLTLKSVLCLGAINEETMHRCGEMYVPHK</sequence>
<gene>
    <name evidence="1" type="ORF">L484_006092</name>
</gene>
<evidence type="ECO:0000313" key="1">
    <source>
        <dbReference type="EMBL" id="EXC23830.1"/>
    </source>
</evidence>
<dbReference type="EMBL" id="KE346006">
    <property type="protein sequence ID" value="EXC23830.1"/>
    <property type="molecule type" value="Genomic_DNA"/>
</dbReference>
<evidence type="ECO:0000313" key="2">
    <source>
        <dbReference type="Proteomes" id="UP000030645"/>
    </source>
</evidence>
<protein>
    <submittedName>
        <fullName evidence="1">Uncharacterized protein</fullName>
    </submittedName>
</protein>
<accession>W9SDI3</accession>